<dbReference type="PANTHER" id="PTHR45436">
    <property type="entry name" value="SENSOR HISTIDINE KINASE YKOH"/>
    <property type="match status" value="1"/>
</dbReference>
<keyword evidence="7" id="KW-0812">Transmembrane</keyword>
<evidence type="ECO:0000256" key="6">
    <source>
        <dbReference type="ARBA" id="ARBA00023012"/>
    </source>
</evidence>
<evidence type="ECO:0000256" key="7">
    <source>
        <dbReference type="SAM" id="Phobius"/>
    </source>
</evidence>
<keyword evidence="10" id="KW-1185">Reference proteome</keyword>
<dbReference type="InterPro" id="IPR050428">
    <property type="entry name" value="TCS_sensor_his_kinase"/>
</dbReference>
<dbReference type="PROSITE" id="PS50885">
    <property type="entry name" value="HAMP"/>
    <property type="match status" value="1"/>
</dbReference>
<accession>A0ABV2CLN2</accession>
<keyword evidence="7" id="KW-0472">Membrane</keyword>
<organism evidence="9 10">
    <name type="scientific">Uliginosibacterium paludis</name>
    <dbReference type="NCBI Taxonomy" id="1615952"/>
    <lineage>
        <taxon>Bacteria</taxon>
        <taxon>Pseudomonadati</taxon>
        <taxon>Pseudomonadota</taxon>
        <taxon>Betaproteobacteria</taxon>
        <taxon>Rhodocyclales</taxon>
        <taxon>Zoogloeaceae</taxon>
        <taxon>Uliginosibacterium</taxon>
    </lineage>
</organism>
<dbReference type="SUPFAM" id="SSF158472">
    <property type="entry name" value="HAMP domain-like"/>
    <property type="match status" value="1"/>
</dbReference>
<gene>
    <name evidence="9" type="ORF">ABVT11_02930</name>
</gene>
<keyword evidence="4" id="KW-0808">Transferase</keyword>
<reference evidence="9 10" key="1">
    <citation type="submission" date="2024-07" db="EMBL/GenBank/DDBJ databases">
        <title>Uliginosibacterium paludis KCTC:42655.</title>
        <authorList>
            <person name="Kim M.K."/>
        </authorList>
    </citation>
    <scope>NUCLEOTIDE SEQUENCE [LARGE SCALE GENOMIC DNA]</scope>
    <source>
        <strain evidence="9 10">KCTC 42655</strain>
    </source>
</reference>
<keyword evidence="7" id="KW-1133">Transmembrane helix</keyword>
<evidence type="ECO:0000259" key="8">
    <source>
        <dbReference type="PROSITE" id="PS50885"/>
    </source>
</evidence>
<evidence type="ECO:0000256" key="1">
    <source>
        <dbReference type="ARBA" id="ARBA00000085"/>
    </source>
</evidence>
<evidence type="ECO:0000256" key="4">
    <source>
        <dbReference type="ARBA" id="ARBA00022679"/>
    </source>
</evidence>
<keyword evidence="6" id="KW-0902">Two-component regulatory system</keyword>
<dbReference type="Gene3D" id="6.10.340.10">
    <property type="match status" value="1"/>
</dbReference>
<name>A0ABV2CLN2_9RHOO</name>
<dbReference type="InterPro" id="IPR029151">
    <property type="entry name" value="Sensor-like_sf"/>
</dbReference>
<proteinExistence type="predicted"/>
<comment type="caution">
    <text evidence="9">The sequence shown here is derived from an EMBL/GenBank/DDBJ whole genome shotgun (WGS) entry which is preliminary data.</text>
</comment>
<dbReference type="PANTHER" id="PTHR45436:SF5">
    <property type="entry name" value="SENSOR HISTIDINE KINASE TRCS"/>
    <property type="match status" value="1"/>
</dbReference>
<evidence type="ECO:0000313" key="9">
    <source>
        <dbReference type="EMBL" id="MET1488768.1"/>
    </source>
</evidence>
<dbReference type="Pfam" id="PF17201">
    <property type="entry name" value="Cache_3-Cache_2"/>
    <property type="match status" value="1"/>
</dbReference>
<dbReference type="CDD" id="cd06225">
    <property type="entry name" value="HAMP"/>
    <property type="match status" value="1"/>
</dbReference>
<comment type="catalytic activity">
    <reaction evidence="1">
        <text>ATP + protein L-histidine = ADP + protein N-phospho-L-histidine.</text>
        <dbReference type="EC" id="2.7.13.3"/>
    </reaction>
</comment>
<dbReference type="EC" id="2.7.13.3" evidence="2"/>
<dbReference type="SMART" id="SM00304">
    <property type="entry name" value="HAMP"/>
    <property type="match status" value="1"/>
</dbReference>
<feature type="transmembrane region" description="Helical" evidence="7">
    <location>
        <begin position="295"/>
        <end position="317"/>
    </location>
</feature>
<dbReference type="InterPro" id="IPR003660">
    <property type="entry name" value="HAMP_dom"/>
</dbReference>
<dbReference type="EMBL" id="JBEWLZ010000001">
    <property type="protein sequence ID" value="MET1488768.1"/>
    <property type="molecule type" value="Genomic_DNA"/>
</dbReference>
<protein>
    <recommendedName>
        <fullName evidence="2">histidine kinase</fullName>
        <ecNumber evidence="2">2.7.13.3</ecNumber>
    </recommendedName>
</protein>
<evidence type="ECO:0000256" key="5">
    <source>
        <dbReference type="ARBA" id="ARBA00022777"/>
    </source>
</evidence>
<dbReference type="SUPFAM" id="SSF103190">
    <property type="entry name" value="Sensory domain-like"/>
    <property type="match status" value="1"/>
</dbReference>
<keyword evidence="5" id="KW-0418">Kinase</keyword>
<sequence length="377" mass="40643">MKLQESLRVRLLLPVLALVIVVVVALTAVLASIAANNAHDEAEHSIKQQTSALQSLFAVTRSIMIERVQSSMRLLRQQAAAMGPAGSGGPVELGGRTATNLLFGAREVGGNNTLVDNVTDTMQGTATIFSRTGDDYVRISTNVKKDDGSRAVGTVLDPKGKVIGRIQQGESFYGVVDILGTPYVTGYEPILAGNARPPIGIFYVGYKTDMAELDAVVSSSRVLDSGFIALFDSKGTLRFSSKGEGIVSAEDMAQIVKLHPDDWVVSSEEVPGWGFTLVSAYPKRDVNAVIVRQSLWIAGLGLIVCVVLLSLQSMLIWKRVLSPVQRLTKVAEELSLGRWEHSIAEVDLKDEIGTLARAIARLSNSVRLAMERLAKRS</sequence>
<dbReference type="Pfam" id="PF00672">
    <property type="entry name" value="HAMP"/>
    <property type="match status" value="1"/>
</dbReference>
<evidence type="ECO:0000256" key="2">
    <source>
        <dbReference type="ARBA" id="ARBA00012438"/>
    </source>
</evidence>
<dbReference type="Proteomes" id="UP001548590">
    <property type="component" value="Unassembled WGS sequence"/>
</dbReference>
<feature type="domain" description="HAMP" evidence="8">
    <location>
        <begin position="318"/>
        <end position="371"/>
    </location>
</feature>
<evidence type="ECO:0000256" key="3">
    <source>
        <dbReference type="ARBA" id="ARBA00022553"/>
    </source>
</evidence>
<keyword evidence="3" id="KW-0597">Phosphoprotein</keyword>
<dbReference type="InterPro" id="IPR033462">
    <property type="entry name" value="Cache_3-Cache_2"/>
</dbReference>
<evidence type="ECO:0000313" key="10">
    <source>
        <dbReference type="Proteomes" id="UP001548590"/>
    </source>
</evidence>
<dbReference type="RefSeq" id="WP_345927176.1">
    <property type="nucleotide sequence ID" value="NZ_JBDIVF010000003.1"/>
</dbReference>